<evidence type="ECO:0000256" key="9">
    <source>
        <dbReference type="PIRNR" id="PIRNR004862"/>
    </source>
</evidence>
<proteinExistence type="inferred from homology"/>
<keyword evidence="13" id="KW-0966">Cell projection</keyword>
<feature type="domain" description="Flagellar M-ring C-terminal" evidence="12">
    <location>
        <begin position="258"/>
        <end position="395"/>
    </location>
</feature>
<organism evidence="13 14">
    <name type="scientific">Bacillus thermozeamaize</name>
    <dbReference type="NCBI Taxonomy" id="230954"/>
    <lineage>
        <taxon>Bacteria</taxon>
        <taxon>Bacillati</taxon>
        <taxon>Bacillota</taxon>
        <taxon>Bacilli</taxon>
        <taxon>Bacillales</taxon>
        <taxon>Bacillaceae</taxon>
        <taxon>Bacillus</taxon>
    </lineage>
</organism>
<keyword evidence="6 10" id="KW-1133">Transmembrane helix</keyword>
<comment type="function">
    <text evidence="9">The M ring may be actively involved in energy transduction.</text>
</comment>
<dbReference type="PRINTS" id="PR01009">
    <property type="entry name" value="FLGMRINGFLIF"/>
</dbReference>
<sequence length="523" mass="59292">MVNETLKQYWSRLTEWWGTFSRRQKIFYLAAVLAAIILLVSLVVWLTRPEYEVVFYDLEPKDAQTVTQQLTEMGIPYRLSQDGTMVSVPKSEAANVKVQLADKIQSGSIGYEVFMQNLGLGMTQEQFKVLEKGVIEGELERLIKQLDGVKDADVMITMPQRSVWLTDEQNPATASVVLELEPGTRLEPQQINSLYQLISKSVPNLPVENISLVDQNGMLLSTTQTGQSDTILGSAYEQQEKIRVNFQQRLQQEIQRTLGAIFGPDRVIVQVFANLNFDQEKRQENLVEPVVDDRGLPISEENIQEQSTGGGLGAGGVVGTGSGEVPRYVSEGEAEGGNYERLEERINYEVNRIRKEVVASPYRVEDLSVAVWFEPRDPNDLAAAEQDRERIQNMLTGIVSASLSGSGQNWTPADIQNKIAVDYRIFEGHAQTEEPWYNSWQLWASVAGGILLLGGLLFWWFRRRRKAEELGETAKLTTVYPPEELPVLLEESDESKMRKKLQEAMRKEPKEFVQLLRTWMQED</sequence>
<dbReference type="NCBIfam" id="TIGR01167">
    <property type="entry name" value="LPXTG_anchor"/>
    <property type="match status" value="1"/>
</dbReference>
<protein>
    <recommendedName>
        <fullName evidence="9">Flagellar M-ring protein</fullName>
    </recommendedName>
</protein>
<keyword evidence="13" id="KW-0969">Cilium</keyword>
<name>A0A1Y3PVG6_9BACI</name>
<dbReference type="AlphaFoldDB" id="A0A1Y3PVG6"/>
<keyword evidence="7 10" id="KW-0472">Membrane</keyword>
<evidence type="ECO:0000256" key="6">
    <source>
        <dbReference type="ARBA" id="ARBA00022989"/>
    </source>
</evidence>
<gene>
    <name evidence="13" type="ORF">BAA01_08180</name>
</gene>
<keyword evidence="8 9" id="KW-0975">Bacterial flagellum</keyword>
<reference evidence="14" key="1">
    <citation type="submission" date="2016-06" db="EMBL/GenBank/DDBJ databases">
        <authorList>
            <person name="Nascimento L."/>
            <person name="Pereira R.V."/>
            <person name="Martins L.F."/>
            <person name="Quaggio R.B."/>
            <person name="Silva A.M."/>
            <person name="Setubal J.C."/>
        </authorList>
    </citation>
    <scope>NUCLEOTIDE SEQUENCE [LARGE SCALE GENOMIC DNA]</scope>
</reference>
<evidence type="ECO:0000256" key="10">
    <source>
        <dbReference type="SAM" id="Phobius"/>
    </source>
</evidence>
<comment type="subcellular location">
    <subcellularLocation>
        <location evidence="1 9">Bacterial flagellum basal body</location>
    </subcellularLocation>
    <subcellularLocation>
        <location evidence="2">Cell membrane</location>
        <topology evidence="2">Multi-pass membrane protein</topology>
    </subcellularLocation>
</comment>
<evidence type="ECO:0000259" key="11">
    <source>
        <dbReference type="Pfam" id="PF01514"/>
    </source>
</evidence>
<dbReference type="Pfam" id="PF01514">
    <property type="entry name" value="YscJ_FliF"/>
    <property type="match status" value="1"/>
</dbReference>
<evidence type="ECO:0000313" key="14">
    <source>
        <dbReference type="Proteomes" id="UP000196475"/>
    </source>
</evidence>
<evidence type="ECO:0000256" key="4">
    <source>
        <dbReference type="ARBA" id="ARBA00022475"/>
    </source>
</evidence>
<dbReference type="Gene3D" id="3.30.300.30">
    <property type="match status" value="1"/>
</dbReference>
<feature type="transmembrane region" description="Helical" evidence="10">
    <location>
        <begin position="26"/>
        <end position="46"/>
    </location>
</feature>
<dbReference type="NCBIfam" id="TIGR00206">
    <property type="entry name" value="fliF"/>
    <property type="match status" value="1"/>
</dbReference>
<dbReference type="InterPro" id="IPR013556">
    <property type="entry name" value="Flag_M-ring_C"/>
</dbReference>
<keyword evidence="5 10" id="KW-0812">Transmembrane</keyword>
<evidence type="ECO:0000256" key="3">
    <source>
        <dbReference type="ARBA" id="ARBA00007971"/>
    </source>
</evidence>
<evidence type="ECO:0000256" key="7">
    <source>
        <dbReference type="ARBA" id="ARBA00023136"/>
    </source>
</evidence>
<evidence type="ECO:0000313" key="13">
    <source>
        <dbReference type="EMBL" id="OUM88339.1"/>
    </source>
</evidence>
<feature type="transmembrane region" description="Helical" evidence="10">
    <location>
        <begin position="440"/>
        <end position="461"/>
    </location>
</feature>
<dbReference type="InterPro" id="IPR006182">
    <property type="entry name" value="FliF_N_dom"/>
</dbReference>
<feature type="domain" description="Flagellar M-ring N-terminal" evidence="11">
    <location>
        <begin position="47"/>
        <end position="221"/>
    </location>
</feature>
<evidence type="ECO:0000259" key="12">
    <source>
        <dbReference type="Pfam" id="PF08345"/>
    </source>
</evidence>
<keyword evidence="4" id="KW-1003">Cell membrane</keyword>
<dbReference type="PIRSF" id="PIRSF004862">
    <property type="entry name" value="FliF"/>
    <property type="match status" value="1"/>
</dbReference>
<evidence type="ECO:0000256" key="2">
    <source>
        <dbReference type="ARBA" id="ARBA00004651"/>
    </source>
</evidence>
<dbReference type="EMBL" id="LZRT01000062">
    <property type="protein sequence ID" value="OUM88339.1"/>
    <property type="molecule type" value="Genomic_DNA"/>
</dbReference>
<dbReference type="GO" id="GO:0003774">
    <property type="term" value="F:cytoskeletal motor activity"/>
    <property type="evidence" value="ECO:0007669"/>
    <property type="project" value="InterPro"/>
</dbReference>
<evidence type="ECO:0000256" key="8">
    <source>
        <dbReference type="ARBA" id="ARBA00023143"/>
    </source>
</evidence>
<dbReference type="GO" id="GO:0071973">
    <property type="term" value="P:bacterial-type flagellum-dependent cell motility"/>
    <property type="evidence" value="ECO:0007669"/>
    <property type="project" value="InterPro"/>
</dbReference>
<comment type="caution">
    <text evidence="13">The sequence shown here is derived from an EMBL/GenBank/DDBJ whole genome shotgun (WGS) entry which is preliminary data.</text>
</comment>
<evidence type="ECO:0000256" key="5">
    <source>
        <dbReference type="ARBA" id="ARBA00022692"/>
    </source>
</evidence>
<dbReference type="Proteomes" id="UP000196475">
    <property type="component" value="Unassembled WGS sequence"/>
</dbReference>
<dbReference type="InterPro" id="IPR045851">
    <property type="entry name" value="AMP-bd_C_sf"/>
</dbReference>
<evidence type="ECO:0000256" key="1">
    <source>
        <dbReference type="ARBA" id="ARBA00004117"/>
    </source>
</evidence>
<dbReference type="GO" id="GO:0005886">
    <property type="term" value="C:plasma membrane"/>
    <property type="evidence" value="ECO:0007669"/>
    <property type="project" value="UniProtKB-SubCell"/>
</dbReference>
<dbReference type="Pfam" id="PF08345">
    <property type="entry name" value="YscJ_FliF_C"/>
    <property type="match status" value="1"/>
</dbReference>
<dbReference type="PANTHER" id="PTHR30046:SF0">
    <property type="entry name" value="FLAGELLAR M-RING PROTEIN"/>
    <property type="match status" value="1"/>
</dbReference>
<dbReference type="InterPro" id="IPR000067">
    <property type="entry name" value="FlgMring_FliF"/>
</dbReference>
<dbReference type="GO" id="GO:0009431">
    <property type="term" value="C:bacterial-type flagellum basal body, MS ring"/>
    <property type="evidence" value="ECO:0007669"/>
    <property type="project" value="InterPro"/>
</dbReference>
<accession>A0A1Y3PVG6</accession>
<dbReference type="InterPro" id="IPR043427">
    <property type="entry name" value="YscJ/FliF"/>
</dbReference>
<comment type="similarity">
    <text evidence="3 9">Belongs to the FliF family.</text>
</comment>
<dbReference type="PANTHER" id="PTHR30046">
    <property type="entry name" value="FLAGELLAR M-RING PROTEIN"/>
    <property type="match status" value="1"/>
</dbReference>
<keyword evidence="13" id="KW-0282">Flagellum</keyword>